<proteinExistence type="predicted"/>
<feature type="compositionally biased region" description="Low complexity" evidence="1">
    <location>
        <begin position="459"/>
        <end position="475"/>
    </location>
</feature>
<evidence type="ECO:0000313" key="3">
    <source>
        <dbReference type="Proteomes" id="UP001186041"/>
    </source>
</evidence>
<feature type="compositionally biased region" description="Acidic residues" evidence="1">
    <location>
        <begin position="476"/>
        <end position="486"/>
    </location>
</feature>
<reference evidence="2" key="1">
    <citation type="submission" date="2023-10" db="EMBL/GenBank/DDBJ databases">
        <title>Mycolicibacterium fortuitum clinical isolates causing pulmonary infections in humans.</title>
        <authorList>
            <person name="Mejia-Ponce P.M."/>
            <person name="Zenteno-Cuevas R."/>
            <person name="Licona-Cassani C."/>
        </authorList>
    </citation>
    <scope>NUCLEOTIDE SEQUENCE</scope>
    <source>
        <strain evidence="2">M8</strain>
    </source>
</reference>
<organism evidence="2 3">
    <name type="scientific">Mycolicibacterium fortuitum</name>
    <name type="common">Mycobacterium fortuitum</name>
    <dbReference type="NCBI Taxonomy" id="1766"/>
    <lineage>
        <taxon>Bacteria</taxon>
        <taxon>Bacillati</taxon>
        <taxon>Actinomycetota</taxon>
        <taxon>Actinomycetes</taxon>
        <taxon>Mycobacteriales</taxon>
        <taxon>Mycobacteriaceae</taxon>
        <taxon>Mycolicibacterium</taxon>
    </lineage>
</organism>
<dbReference type="Pfam" id="PF06074">
    <property type="entry name" value="Portal_Mu"/>
    <property type="match status" value="1"/>
</dbReference>
<evidence type="ECO:0000313" key="2">
    <source>
        <dbReference type="EMBL" id="MDV7292059.1"/>
    </source>
</evidence>
<dbReference type="AlphaFoldDB" id="A0AAE4VEE0"/>
<evidence type="ECO:0000256" key="1">
    <source>
        <dbReference type="SAM" id="MobiDB-lite"/>
    </source>
</evidence>
<comment type="caution">
    <text evidence="2">The sequence shown here is derived from an EMBL/GenBank/DDBJ whole genome shotgun (WGS) entry which is preliminary data.</text>
</comment>
<evidence type="ECO:0008006" key="4">
    <source>
        <dbReference type="Google" id="ProtNLM"/>
    </source>
</evidence>
<feature type="region of interest" description="Disordered" evidence="1">
    <location>
        <begin position="441"/>
        <end position="486"/>
    </location>
</feature>
<gene>
    <name evidence="2" type="ORF">R4485_17975</name>
</gene>
<dbReference type="InterPro" id="IPR009279">
    <property type="entry name" value="Portal_Mu"/>
</dbReference>
<name>A0AAE4VEE0_MYCFO</name>
<protein>
    <recommendedName>
        <fullName evidence="4">Portal protein</fullName>
    </recommendedName>
</protein>
<dbReference type="EMBL" id="JAWLVV010000015">
    <property type="protein sequence ID" value="MDV7292059.1"/>
    <property type="molecule type" value="Genomic_DNA"/>
</dbReference>
<accession>A0AAE4VEE0</accession>
<dbReference type="Proteomes" id="UP001186041">
    <property type="component" value="Unassembled WGS sequence"/>
</dbReference>
<sequence length="486" mass="52604">MGANDTVVIQPRAVTARRLAGHSTPGLRRPTNTARVETAMPLGERGYVNGSHSSNAWLAWDPFEQVPQLQWPEAVSVFLDMDNDDSRVTSLLESISLPILSAKWRIDPNGAPAEAVQLISRCLRVPVIGEDVVDDGGRSKGRFSFLSHLREVASPVPQFGHAVFEQVYRREADGRVVLRKLGPRPQWTIQNFNVALDGGLDSITQFAPAATKKVVYGISPLDIPINRLVVYSRNKRPGFWQGRSVLRSSYKHWLLKNELLRIEVAVARRNGMGVPVGTASKPNDPAEVRAMQRIASGFRGGLHSGVGLAAGQSLTLLGVQGNLPDIRASIEYHDKAIALSGLAHFLNLDKGGSFALASVQERPFVQALNAAALSYAEIVQAHIIEDLIDINFGPDTRCPRIVFSPIGSQQDATAASLKMLVEAGLLAPDLRIERALRQLLDLPAKPDEDDPDAEPPVDKPAALPAGPSQSSAPAPDDTEQEDNSDG</sequence>